<organism evidence="3 4">
    <name type="scientific">Paraburkholderia phenazinium</name>
    <dbReference type="NCBI Taxonomy" id="60549"/>
    <lineage>
        <taxon>Bacteria</taxon>
        <taxon>Pseudomonadati</taxon>
        <taxon>Pseudomonadota</taxon>
        <taxon>Betaproteobacteria</taxon>
        <taxon>Burkholderiales</taxon>
        <taxon>Burkholderiaceae</taxon>
        <taxon>Paraburkholderia</taxon>
    </lineage>
</organism>
<evidence type="ECO:0000256" key="1">
    <source>
        <dbReference type="SAM" id="MobiDB-lite"/>
    </source>
</evidence>
<accession>A0A1G8A1E9</accession>
<dbReference type="OrthoDB" id="8954450at2"/>
<feature type="transmembrane region" description="Helical" evidence="2">
    <location>
        <begin position="376"/>
        <end position="395"/>
    </location>
</feature>
<evidence type="ECO:0008006" key="5">
    <source>
        <dbReference type="Google" id="ProtNLM"/>
    </source>
</evidence>
<feature type="transmembrane region" description="Helical" evidence="2">
    <location>
        <begin position="198"/>
        <end position="218"/>
    </location>
</feature>
<feature type="transmembrane region" description="Helical" evidence="2">
    <location>
        <begin position="176"/>
        <end position="192"/>
    </location>
</feature>
<keyword evidence="2" id="KW-0472">Membrane</keyword>
<reference evidence="3 4" key="1">
    <citation type="submission" date="2016-10" db="EMBL/GenBank/DDBJ databases">
        <authorList>
            <person name="de Groot N.N."/>
        </authorList>
    </citation>
    <scope>NUCLEOTIDE SEQUENCE [LARGE SCALE GENOMIC DNA]</scope>
    <source>
        <strain evidence="3 4">LMG 2247</strain>
    </source>
</reference>
<name>A0A1G8A1E9_9BURK</name>
<feature type="transmembrane region" description="Helical" evidence="2">
    <location>
        <begin position="121"/>
        <end position="139"/>
    </location>
</feature>
<feature type="transmembrane region" description="Helical" evidence="2">
    <location>
        <begin position="63"/>
        <end position="82"/>
    </location>
</feature>
<feature type="region of interest" description="Disordered" evidence="1">
    <location>
        <begin position="432"/>
        <end position="471"/>
    </location>
</feature>
<feature type="transmembrane region" description="Helical" evidence="2">
    <location>
        <begin position="88"/>
        <end position="109"/>
    </location>
</feature>
<feature type="transmembrane region" description="Helical" evidence="2">
    <location>
        <begin position="401"/>
        <end position="420"/>
    </location>
</feature>
<dbReference type="EMBL" id="FNCJ01000007">
    <property type="protein sequence ID" value="SDH14726.1"/>
    <property type="molecule type" value="Genomic_DNA"/>
</dbReference>
<dbReference type="Proteomes" id="UP000199706">
    <property type="component" value="Unassembled WGS sequence"/>
</dbReference>
<feature type="transmembrane region" description="Helical" evidence="2">
    <location>
        <begin position="151"/>
        <end position="169"/>
    </location>
</feature>
<feature type="transmembrane region" description="Helical" evidence="2">
    <location>
        <begin position="225"/>
        <end position="243"/>
    </location>
</feature>
<dbReference type="RefSeq" id="WP_090685897.1">
    <property type="nucleotide sequence ID" value="NZ_CADERL010000020.1"/>
</dbReference>
<feature type="transmembrane region" description="Helical" evidence="2">
    <location>
        <begin position="30"/>
        <end position="51"/>
    </location>
</feature>
<proteinExistence type="predicted"/>
<evidence type="ECO:0000313" key="3">
    <source>
        <dbReference type="EMBL" id="SDH14726.1"/>
    </source>
</evidence>
<dbReference type="AlphaFoldDB" id="A0A1G8A1E9"/>
<feature type="transmembrane region" description="Helical" evidence="2">
    <location>
        <begin position="331"/>
        <end position="355"/>
    </location>
</feature>
<keyword evidence="2" id="KW-0812">Transmembrane</keyword>
<sequence length="471" mass="51701">MRNKFTGVWIWLFLTPLALDFKASEDTASHLAQILLVVPSVGAGFLLLLIAPRFEHRSHMRKVVTFALLLTILGSAFTQALQGNQVGNYLRVLLPFLLFLLGYAVACHPWSDVRLAQIEKALLWAMVISLAFSFAYGVATGGGLDKVRFRIVSVTFLGLQALLLHEFVVAKRYTRFALALFLATLVIELLSVTRSLLLGTALLFLLATWLSATSLRHLIRAATRAIVMGLLICVTVAGVAALFPTVSAHWAQRIFASRETEAGVDPTTITRLAEMKNQYDQVTSSSVALLAGEGYGHLYRYSPNFLPDLQGQMSAKDFFAIREWVAGHNFWVYQLFAGGLLFGIGMPLAILYALYKGTLAHREWRRRMPNLLYLPVLGRSILLLAALPAISIGGNPLGPRFSGLVFGVALGMLVATYARIAQTMRVRAARHVGRPHRVPSMSPTPQWPHGSLEGRPGLAQVQPGLHGKAQP</sequence>
<evidence type="ECO:0000256" key="2">
    <source>
        <dbReference type="SAM" id="Phobius"/>
    </source>
</evidence>
<protein>
    <recommendedName>
        <fullName evidence="5">O-antigen ligase</fullName>
    </recommendedName>
</protein>
<evidence type="ECO:0000313" key="4">
    <source>
        <dbReference type="Proteomes" id="UP000199706"/>
    </source>
</evidence>
<gene>
    <name evidence="3" type="ORF">SAMN05216466_107267</name>
</gene>
<keyword evidence="2" id="KW-1133">Transmembrane helix</keyword>